<gene>
    <name evidence="1" type="ORF">HH304_01235</name>
</gene>
<dbReference type="Proteomes" id="UP000559010">
    <property type="component" value="Unassembled WGS sequence"/>
</dbReference>
<evidence type="ECO:0000313" key="2">
    <source>
        <dbReference type="Proteomes" id="UP000559010"/>
    </source>
</evidence>
<sequence>MKTKTLLLTDYKSLLGGQDLSVLFVGNNPGYLSSLIQFLRKMRTITFNFDTAFDLKESLQKALTSKPKCIVIDDENLDKMEIEQMLEDLRKNKDTEDIAVTLIKHDNYKEFYSLNIQDYLLENNISSESLFRSIINAIKFKRTQRYLYRTYKTSKNQVKNLISSLSSLK</sequence>
<dbReference type="EMBL" id="JABBNU010000001">
    <property type="protein sequence ID" value="NMM47005.1"/>
    <property type="molecule type" value="Genomic_DNA"/>
</dbReference>
<dbReference type="Gene3D" id="3.40.50.2300">
    <property type="match status" value="1"/>
</dbReference>
<organism evidence="1 2">
    <name type="scientific">Marinigracilibium pacificum</name>
    <dbReference type="NCBI Taxonomy" id="2729599"/>
    <lineage>
        <taxon>Bacteria</taxon>
        <taxon>Pseudomonadati</taxon>
        <taxon>Bacteroidota</taxon>
        <taxon>Cytophagia</taxon>
        <taxon>Cytophagales</taxon>
        <taxon>Flammeovirgaceae</taxon>
        <taxon>Marinigracilibium</taxon>
    </lineage>
</organism>
<evidence type="ECO:0000313" key="1">
    <source>
        <dbReference type="EMBL" id="NMM47005.1"/>
    </source>
</evidence>
<dbReference type="AlphaFoldDB" id="A0A848IUP0"/>
<name>A0A848IUP0_9BACT</name>
<reference evidence="1 2" key="1">
    <citation type="submission" date="2020-04" db="EMBL/GenBank/DDBJ databases">
        <title>Flammeovirgaceae bacterium KN852 isolated from deep sea.</title>
        <authorList>
            <person name="Zhang D.-C."/>
        </authorList>
    </citation>
    <scope>NUCLEOTIDE SEQUENCE [LARGE SCALE GENOMIC DNA]</scope>
    <source>
        <strain evidence="1 2">KN852</strain>
    </source>
</reference>
<comment type="caution">
    <text evidence="1">The sequence shown here is derived from an EMBL/GenBank/DDBJ whole genome shotgun (WGS) entry which is preliminary data.</text>
</comment>
<keyword evidence="2" id="KW-1185">Reference proteome</keyword>
<dbReference type="RefSeq" id="WP_169677621.1">
    <property type="nucleotide sequence ID" value="NZ_JABBNU010000001.1"/>
</dbReference>
<evidence type="ECO:0008006" key="3">
    <source>
        <dbReference type="Google" id="ProtNLM"/>
    </source>
</evidence>
<protein>
    <recommendedName>
        <fullName evidence="3">Response regulatory domain-containing protein</fullName>
    </recommendedName>
</protein>
<dbReference type="InterPro" id="IPR011006">
    <property type="entry name" value="CheY-like_superfamily"/>
</dbReference>
<dbReference type="SUPFAM" id="SSF52172">
    <property type="entry name" value="CheY-like"/>
    <property type="match status" value="1"/>
</dbReference>
<proteinExistence type="predicted"/>
<accession>A0A848IUP0</accession>